<keyword evidence="4" id="KW-1185">Reference proteome</keyword>
<dbReference type="InterPro" id="IPR019815">
    <property type="entry name" value="Translation_initiation_fac_3_C"/>
</dbReference>
<dbReference type="Pfam" id="PF00707">
    <property type="entry name" value="IF3_C"/>
    <property type="match status" value="1"/>
</dbReference>
<dbReference type="InterPro" id="IPR036788">
    <property type="entry name" value="T_IF-3_C_sf"/>
</dbReference>
<dbReference type="EMBL" id="KQ242884">
    <property type="protein sequence ID" value="KNC76987.1"/>
    <property type="molecule type" value="Genomic_DNA"/>
</dbReference>
<dbReference type="GeneID" id="25911045"/>
<evidence type="ECO:0000259" key="2">
    <source>
        <dbReference type="Pfam" id="PF00707"/>
    </source>
</evidence>
<dbReference type="AlphaFoldDB" id="A0A0L0FJN1"/>
<protein>
    <recommendedName>
        <fullName evidence="2">Translation initiation factor 3 C-terminal domain-containing protein</fullName>
    </recommendedName>
</protein>
<dbReference type="SUPFAM" id="SSF55200">
    <property type="entry name" value="Translation initiation factor IF3, C-terminal domain"/>
    <property type="match status" value="1"/>
</dbReference>
<evidence type="ECO:0000313" key="3">
    <source>
        <dbReference type="EMBL" id="KNC76987.1"/>
    </source>
</evidence>
<evidence type="ECO:0000256" key="1">
    <source>
        <dbReference type="SAM" id="MobiDB-lite"/>
    </source>
</evidence>
<feature type="compositionally biased region" description="Basic and acidic residues" evidence="1">
    <location>
        <begin position="91"/>
        <end position="103"/>
    </location>
</feature>
<dbReference type="GO" id="GO:0006413">
    <property type="term" value="P:translational initiation"/>
    <property type="evidence" value="ECO:0007669"/>
    <property type="project" value="InterPro"/>
</dbReference>
<reference evidence="3 4" key="1">
    <citation type="submission" date="2011-02" db="EMBL/GenBank/DDBJ databases">
        <title>The Genome Sequence of Sphaeroforma arctica JP610.</title>
        <authorList>
            <consortium name="The Broad Institute Genome Sequencing Platform"/>
            <person name="Russ C."/>
            <person name="Cuomo C."/>
            <person name="Young S.K."/>
            <person name="Zeng Q."/>
            <person name="Gargeya S."/>
            <person name="Alvarado L."/>
            <person name="Berlin A."/>
            <person name="Chapman S.B."/>
            <person name="Chen Z."/>
            <person name="Freedman E."/>
            <person name="Gellesch M."/>
            <person name="Goldberg J."/>
            <person name="Griggs A."/>
            <person name="Gujja S."/>
            <person name="Heilman E."/>
            <person name="Heiman D."/>
            <person name="Howarth C."/>
            <person name="Mehta T."/>
            <person name="Neiman D."/>
            <person name="Pearson M."/>
            <person name="Roberts A."/>
            <person name="Saif S."/>
            <person name="Shea T."/>
            <person name="Shenoy N."/>
            <person name="Sisk P."/>
            <person name="Stolte C."/>
            <person name="Sykes S."/>
            <person name="White J."/>
            <person name="Yandava C."/>
            <person name="Burger G."/>
            <person name="Gray M.W."/>
            <person name="Holland P.W.H."/>
            <person name="King N."/>
            <person name="Lang F.B.F."/>
            <person name="Roger A.J."/>
            <person name="Ruiz-Trillo I."/>
            <person name="Haas B."/>
            <person name="Nusbaum C."/>
            <person name="Birren B."/>
        </authorList>
    </citation>
    <scope>NUCLEOTIDE SEQUENCE [LARGE SCALE GENOMIC DNA]</scope>
    <source>
        <strain evidence="3 4">JP610</strain>
    </source>
</reference>
<proteinExistence type="predicted"/>
<gene>
    <name evidence="3" type="ORF">SARC_10541</name>
</gene>
<feature type="non-terminal residue" evidence="3">
    <location>
        <position position="1"/>
    </location>
</feature>
<evidence type="ECO:0000313" key="4">
    <source>
        <dbReference type="Proteomes" id="UP000054560"/>
    </source>
</evidence>
<dbReference type="RefSeq" id="XP_014150889.1">
    <property type="nucleotide sequence ID" value="XM_014295414.1"/>
</dbReference>
<organism evidence="3 4">
    <name type="scientific">Sphaeroforma arctica JP610</name>
    <dbReference type="NCBI Taxonomy" id="667725"/>
    <lineage>
        <taxon>Eukaryota</taxon>
        <taxon>Ichthyosporea</taxon>
        <taxon>Ichthyophonida</taxon>
        <taxon>Sphaeroforma</taxon>
    </lineage>
</organism>
<sequence>EKRKAKLVNEHGQVLTRVVSIDGEQEQLTKEQLMKKEASLPQGFTLRKVSTDPLVFRVVPKTDKSAGGNQPGAAKKLAPPPPPTKKRRKPEKGVNERGKKDGEIKCSVKISEHDLFVKVKNALRMVKKGSDVKFSVELTAQEKGGLESQEARTGVLESVIEGVEGLAEASAMTHEGRRSYVMLTQV</sequence>
<name>A0A0L0FJN1_9EUKA</name>
<accession>A0A0L0FJN1</accession>
<dbReference type="Gene3D" id="3.30.110.10">
    <property type="entry name" value="Translation initiation factor 3 (IF-3), C-terminal domain"/>
    <property type="match status" value="1"/>
</dbReference>
<feature type="domain" description="Translation initiation factor 3 C-terminal" evidence="2">
    <location>
        <begin position="103"/>
        <end position="184"/>
    </location>
</feature>
<feature type="region of interest" description="Disordered" evidence="1">
    <location>
        <begin position="60"/>
        <end position="103"/>
    </location>
</feature>
<dbReference type="Proteomes" id="UP000054560">
    <property type="component" value="Unassembled WGS sequence"/>
</dbReference>